<accession>A0ABR4CHG0</accession>
<comment type="caution">
    <text evidence="3">The sequence shown here is derived from an EMBL/GenBank/DDBJ whole genome shotgun (WGS) entry which is preliminary data.</text>
</comment>
<evidence type="ECO:0000256" key="2">
    <source>
        <dbReference type="SAM" id="Phobius"/>
    </source>
</evidence>
<name>A0ABR4CHG0_9HELO</name>
<protein>
    <submittedName>
        <fullName evidence="3">Uncharacterized protein</fullName>
    </submittedName>
</protein>
<gene>
    <name evidence="3" type="ORF">VTL71DRAFT_14080</name>
</gene>
<keyword evidence="2" id="KW-0472">Membrane</keyword>
<evidence type="ECO:0000313" key="4">
    <source>
        <dbReference type="Proteomes" id="UP001595075"/>
    </source>
</evidence>
<evidence type="ECO:0000313" key="3">
    <source>
        <dbReference type="EMBL" id="KAL2069401.1"/>
    </source>
</evidence>
<keyword evidence="2" id="KW-0812">Transmembrane</keyword>
<proteinExistence type="predicted"/>
<sequence length="795" mass="89560">MTSKMWFFGSRSNVLDEGDELDEGEYVGILDFVPFRDIPDPDAPVLVPQDISANANANQNPTAGPEKKLKLQHESTRLCPSWCTVLIILICFAGTALAVLHALKQVAFESSGSGLSFEGEPQPPVSPPIVIVAHPEPVATEPGPEPPIIPEPESEPQPKRPAWPIDGVFDLVDQYPALKSNSTSKCRTAWNMLKPLPCSTAIFWMRTWDEGDWSDRTAAQINYLVPRLCQGPCWSALREAAVAIGEACNEADIFELRGYEGKFYEDSSEAGPSSELNVFLKRYDRTCRTSPIGDAERGFCMTDLSARWHIVDGTRTLDYVTLDNLRNWMFKTNSKRVEPATTYKGQPGSWEKDIEYSREERSFGPGQGETTCSWCTVEWFGEKMQNWNSRVQADGHPMELYEYLRTWKKAGRRCAGDHFEQVYQAAVKTYQDRGLLHEGWEQQPTTKLLSLIQFGPGDGDFPLPQLSRRIQEMKDPKINTTETSARVDGSEWSSQTLSCLEGYKSAAEDLQCWPFFDFPYVEEHILSDWGTTRLACESRCVESVHRFQQAVEAACPKWKHTNQSSEKTTSAITPREVPSAPFVGQISNVANYNAICADAAGRASYMDKPCPFWYNAWGVASWTLQKPSPKELVKTTRRVLSAAMDIIEPIAQPEPIDLPDDMYPGEVLVLPPEPIDVYPGDWARNNGVCTGCHWRKYAADVAGPGDWGYMPPDKKQPLPDLYTAVNLTGADEDVAMEFIKTAHLLRMRCGELNQRLWRSTIEIVAVDEKWKSLYSQELWDEAFISDRPDPEWLKE</sequence>
<dbReference type="EMBL" id="JAZHXI010000007">
    <property type="protein sequence ID" value="KAL2069401.1"/>
    <property type="molecule type" value="Genomic_DNA"/>
</dbReference>
<feature type="region of interest" description="Disordered" evidence="1">
    <location>
        <begin position="139"/>
        <end position="160"/>
    </location>
</feature>
<evidence type="ECO:0000256" key="1">
    <source>
        <dbReference type="SAM" id="MobiDB-lite"/>
    </source>
</evidence>
<feature type="transmembrane region" description="Helical" evidence="2">
    <location>
        <begin position="78"/>
        <end position="103"/>
    </location>
</feature>
<dbReference type="Proteomes" id="UP001595075">
    <property type="component" value="Unassembled WGS sequence"/>
</dbReference>
<reference evidence="3 4" key="1">
    <citation type="journal article" date="2024" name="Commun. Biol.">
        <title>Comparative genomic analysis of thermophilic fungi reveals convergent evolutionary adaptations and gene losses.</title>
        <authorList>
            <person name="Steindorff A.S."/>
            <person name="Aguilar-Pontes M.V."/>
            <person name="Robinson A.J."/>
            <person name="Andreopoulos B."/>
            <person name="LaButti K."/>
            <person name="Kuo A."/>
            <person name="Mondo S."/>
            <person name="Riley R."/>
            <person name="Otillar R."/>
            <person name="Haridas S."/>
            <person name="Lipzen A."/>
            <person name="Grimwood J."/>
            <person name="Schmutz J."/>
            <person name="Clum A."/>
            <person name="Reid I.D."/>
            <person name="Moisan M.C."/>
            <person name="Butler G."/>
            <person name="Nguyen T.T.M."/>
            <person name="Dewar K."/>
            <person name="Conant G."/>
            <person name="Drula E."/>
            <person name="Henrissat B."/>
            <person name="Hansel C."/>
            <person name="Singer S."/>
            <person name="Hutchinson M.I."/>
            <person name="de Vries R.P."/>
            <person name="Natvig D.O."/>
            <person name="Powell A.J."/>
            <person name="Tsang A."/>
            <person name="Grigoriev I.V."/>
        </authorList>
    </citation>
    <scope>NUCLEOTIDE SEQUENCE [LARGE SCALE GENOMIC DNA]</scope>
    <source>
        <strain evidence="3 4">CBS 494.80</strain>
    </source>
</reference>
<keyword evidence="2" id="KW-1133">Transmembrane helix</keyword>
<keyword evidence="4" id="KW-1185">Reference proteome</keyword>
<organism evidence="3 4">
    <name type="scientific">Oculimacula yallundae</name>
    <dbReference type="NCBI Taxonomy" id="86028"/>
    <lineage>
        <taxon>Eukaryota</taxon>
        <taxon>Fungi</taxon>
        <taxon>Dikarya</taxon>
        <taxon>Ascomycota</taxon>
        <taxon>Pezizomycotina</taxon>
        <taxon>Leotiomycetes</taxon>
        <taxon>Helotiales</taxon>
        <taxon>Ploettnerulaceae</taxon>
        <taxon>Oculimacula</taxon>
    </lineage>
</organism>